<organism evidence="3">
    <name type="scientific">Castellaniella ginsengisoli</name>
    <dbReference type="NCBI Taxonomy" id="546114"/>
    <lineage>
        <taxon>Bacteria</taxon>
        <taxon>Pseudomonadati</taxon>
        <taxon>Pseudomonadota</taxon>
        <taxon>Betaproteobacteria</taxon>
        <taxon>Burkholderiales</taxon>
        <taxon>Alcaligenaceae</taxon>
        <taxon>Castellaniella</taxon>
    </lineage>
</organism>
<sequence length="74" mass="7969">MSSEVGGIHGISEGDVKALMASQRKLSAIVRLLTFDQQSALLSLGDLQGDALRIVRDYADQIGEILEASQEQPK</sequence>
<dbReference type="EMBL" id="CP158271">
    <property type="protein sequence ID" value="XDJ93456.1"/>
    <property type="molecule type" value="Genomic_DNA"/>
</dbReference>
<accession>A0AB39GS04</accession>
<dbReference type="EMBL" id="CP158270">
    <property type="protein sequence ID" value="XDJ90224.1"/>
    <property type="molecule type" value="Genomic_DNA"/>
</dbReference>
<dbReference type="EMBL" id="CP158269">
    <property type="protein sequence ID" value="XDJ88849.1"/>
    <property type="molecule type" value="Genomic_DNA"/>
</dbReference>
<evidence type="ECO:0000313" key="4">
    <source>
        <dbReference type="EMBL" id="XDJ97158.1"/>
    </source>
</evidence>
<evidence type="ECO:0000313" key="5">
    <source>
        <dbReference type="EMBL" id="XDJ99804.1"/>
    </source>
</evidence>
<dbReference type="RefSeq" id="WP_368649008.1">
    <property type="nucleotide sequence ID" value="NZ_CP158269.1"/>
</dbReference>
<evidence type="ECO:0000313" key="1">
    <source>
        <dbReference type="EMBL" id="XDJ88849.1"/>
    </source>
</evidence>
<protein>
    <submittedName>
        <fullName evidence="3">Uncharacterized protein</fullName>
    </submittedName>
</protein>
<gene>
    <name evidence="3" type="ORF">ABRY95_00005</name>
    <name evidence="1" type="ORF">ABRY98_04585</name>
    <name evidence="4" type="ORF">ABRZ05_05475</name>
    <name evidence="5" type="ORF">ABRZ11_05130</name>
    <name evidence="2" type="ORF">ABRZ12_11225</name>
</gene>
<reference evidence="3" key="1">
    <citation type="submission" date="2024-05" db="EMBL/GenBank/DDBJ databases">
        <authorList>
            <person name="Luo Y.-C."/>
            <person name="Nicholds J."/>
            <person name="Mortimer T."/>
            <person name="Maboni G."/>
        </authorList>
    </citation>
    <scope>NUCLEOTIDE SEQUENCE</scope>
    <source>
        <strain evidence="4">124370</strain>
        <strain evidence="5">124566</strain>
        <strain evidence="3">124953</strain>
        <strain evidence="2">130308</strain>
        <strain evidence="1">130416</strain>
    </source>
</reference>
<dbReference type="AlphaFoldDB" id="A0AB39GS04"/>
<proteinExistence type="predicted"/>
<name>A0AB39GS04_9BURK</name>
<evidence type="ECO:0000313" key="3">
    <source>
        <dbReference type="EMBL" id="XDJ93456.1"/>
    </source>
</evidence>
<dbReference type="EMBL" id="CP158272">
    <property type="protein sequence ID" value="XDJ99804.1"/>
    <property type="molecule type" value="Genomic_DNA"/>
</dbReference>
<evidence type="ECO:0000313" key="2">
    <source>
        <dbReference type="EMBL" id="XDJ90224.1"/>
    </source>
</evidence>
<dbReference type="EMBL" id="CP158273">
    <property type="protein sequence ID" value="XDJ97158.1"/>
    <property type="molecule type" value="Genomic_DNA"/>
</dbReference>